<dbReference type="GO" id="GO:0046872">
    <property type="term" value="F:metal ion binding"/>
    <property type="evidence" value="ECO:0007669"/>
    <property type="project" value="UniProtKB-KW"/>
</dbReference>
<dbReference type="PANTHER" id="PTHR47660:SF3">
    <property type="entry name" value="FINGER DOMAIN PROTEIN, PUTATIVE (AFU_ORTHOLOGUE AFUA_4G03310)-RELATED"/>
    <property type="match status" value="1"/>
</dbReference>
<protein>
    <recommendedName>
        <fullName evidence="8">Transcription factor domain-containing protein</fullName>
    </recommendedName>
</protein>
<name>A0A9P4JAM5_9PEZI</name>
<accession>A0A9P4JAM5</accession>
<gene>
    <name evidence="6" type="ORF">K461DRAFT_74750</name>
</gene>
<reference evidence="6" key="1">
    <citation type="journal article" date="2020" name="Stud. Mycol.">
        <title>101 Dothideomycetes genomes: a test case for predicting lifestyles and emergence of pathogens.</title>
        <authorList>
            <person name="Haridas S."/>
            <person name="Albert R."/>
            <person name="Binder M."/>
            <person name="Bloem J."/>
            <person name="Labutti K."/>
            <person name="Salamov A."/>
            <person name="Andreopoulos B."/>
            <person name="Baker S."/>
            <person name="Barry K."/>
            <person name="Bills G."/>
            <person name="Bluhm B."/>
            <person name="Cannon C."/>
            <person name="Castanera R."/>
            <person name="Culley D."/>
            <person name="Daum C."/>
            <person name="Ezra D."/>
            <person name="Gonzalez J."/>
            <person name="Henrissat B."/>
            <person name="Kuo A."/>
            <person name="Liang C."/>
            <person name="Lipzen A."/>
            <person name="Lutzoni F."/>
            <person name="Magnuson J."/>
            <person name="Mondo S."/>
            <person name="Nolan M."/>
            <person name="Ohm R."/>
            <person name="Pangilinan J."/>
            <person name="Park H.-J."/>
            <person name="Ramirez L."/>
            <person name="Alfaro M."/>
            <person name="Sun H."/>
            <person name="Tritt A."/>
            <person name="Yoshinaga Y."/>
            <person name="Zwiers L.-H."/>
            <person name="Turgeon B."/>
            <person name="Goodwin S."/>
            <person name="Spatafora J."/>
            <person name="Crous P."/>
            <person name="Grigoriev I."/>
        </authorList>
    </citation>
    <scope>NUCLEOTIDE SEQUENCE</scope>
    <source>
        <strain evidence="6">CBS 260.36</strain>
    </source>
</reference>
<evidence type="ECO:0000313" key="6">
    <source>
        <dbReference type="EMBL" id="KAF2155508.1"/>
    </source>
</evidence>
<evidence type="ECO:0000256" key="5">
    <source>
        <dbReference type="ARBA" id="ARBA00023242"/>
    </source>
</evidence>
<evidence type="ECO:0000256" key="3">
    <source>
        <dbReference type="ARBA" id="ARBA00023015"/>
    </source>
</evidence>
<evidence type="ECO:0000256" key="2">
    <source>
        <dbReference type="ARBA" id="ARBA00022833"/>
    </source>
</evidence>
<dbReference type="AlphaFoldDB" id="A0A9P4JAM5"/>
<keyword evidence="4" id="KW-0804">Transcription</keyword>
<comment type="caution">
    <text evidence="6">The sequence shown here is derived from an EMBL/GenBank/DDBJ whole genome shotgun (WGS) entry which is preliminary data.</text>
</comment>
<organism evidence="6 7">
    <name type="scientific">Myriangium duriaei CBS 260.36</name>
    <dbReference type="NCBI Taxonomy" id="1168546"/>
    <lineage>
        <taxon>Eukaryota</taxon>
        <taxon>Fungi</taxon>
        <taxon>Dikarya</taxon>
        <taxon>Ascomycota</taxon>
        <taxon>Pezizomycotina</taxon>
        <taxon>Dothideomycetes</taxon>
        <taxon>Dothideomycetidae</taxon>
        <taxon>Myriangiales</taxon>
        <taxon>Myriangiaceae</taxon>
        <taxon>Myriangium</taxon>
    </lineage>
</organism>
<dbReference type="Proteomes" id="UP000799439">
    <property type="component" value="Unassembled WGS sequence"/>
</dbReference>
<dbReference type="EMBL" id="ML996082">
    <property type="protein sequence ID" value="KAF2155508.1"/>
    <property type="molecule type" value="Genomic_DNA"/>
</dbReference>
<sequence length="315" mass="36118">MQAWEFDSAGDVMHGLLWQPPTTSTITRQPTVPVMAVLQPSSLQRHQVSLSLKYVLVQLDGYSSMHLDGSTRPPFVHKIQTDNLRVSSNSQSSPLSRCAGVMSLWPAKNDTNGSHLWTVVRSEVERVNAEAMLYDDRDAVAALQSIAVYLLLRVFSRDENDIELDILLIQTMLSLTWRVMGITVRYCDPQTIMDPPWEDWVLVESLRRTIFILLMLGLFFDMSPVTRSIDCNLQKSWSSMVLPSSKQLWEAQTRSEWEIVYAFHRDHDLNVSKLYRHDRLDDQDNRSLNSWFANIDGFGALVVQVASMLEKHFDD</sequence>
<dbReference type="PANTHER" id="PTHR47660">
    <property type="entry name" value="TRANSCRIPTION FACTOR WITH C2H2 AND ZN(2)-CYS(6) DNA BINDING DOMAIN (EUROFUNG)-RELATED-RELATED"/>
    <property type="match status" value="1"/>
</dbReference>
<keyword evidence="2" id="KW-0862">Zinc</keyword>
<keyword evidence="3" id="KW-0805">Transcription regulation</keyword>
<keyword evidence="5" id="KW-0539">Nucleus</keyword>
<keyword evidence="7" id="KW-1185">Reference proteome</keyword>
<proteinExistence type="predicted"/>
<keyword evidence="1" id="KW-0479">Metal-binding</keyword>
<dbReference type="OrthoDB" id="5423818at2759"/>
<evidence type="ECO:0000256" key="4">
    <source>
        <dbReference type="ARBA" id="ARBA00023163"/>
    </source>
</evidence>
<evidence type="ECO:0000313" key="7">
    <source>
        <dbReference type="Proteomes" id="UP000799439"/>
    </source>
</evidence>
<evidence type="ECO:0008006" key="8">
    <source>
        <dbReference type="Google" id="ProtNLM"/>
    </source>
</evidence>
<evidence type="ECO:0000256" key="1">
    <source>
        <dbReference type="ARBA" id="ARBA00022723"/>
    </source>
</evidence>